<dbReference type="Proteomes" id="UP000824111">
    <property type="component" value="Unassembled WGS sequence"/>
</dbReference>
<evidence type="ECO:0000256" key="3">
    <source>
        <dbReference type="ARBA" id="ARBA00007931"/>
    </source>
</evidence>
<accession>A0A9D1LUQ2</accession>
<dbReference type="GO" id="GO:0016020">
    <property type="term" value="C:membrane"/>
    <property type="evidence" value="ECO:0007669"/>
    <property type="project" value="UniProtKB-SubCell"/>
</dbReference>
<dbReference type="InterPro" id="IPR008915">
    <property type="entry name" value="Peptidase_M50"/>
</dbReference>
<comment type="similarity">
    <text evidence="3">Belongs to the peptidase M50B family.</text>
</comment>
<name>A0A9D1LUQ2_9FIRM</name>
<proteinExistence type="inferred from homology"/>
<dbReference type="GO" id="GO:0006508">
    <property type="term" value="P:proteolysis"/>
    <property type="evidence" value="ECO:0007669"/>
    <property type="project" value="UniProtKB-KW"/>
</dbReference>
<keyword evidence="4 13" id="KW-0645">Protease</keyword>
<evidence type="ECO:0000256" key="10">
    <source>
        <dbReference type="ARBA" id="ARBA00023136"/>
    </source>
</evidence>
<evidence type="ECO:0000256" key="9">
    <source>
        <dbReference type="ARBA" id="ARBA00023049"/>
    </source>
</evidence>
<gene>
    <name evidence="13" type="ORF">IAB04_03605</name>
</gene>
<evidence type="ECO:0000256" key="2">
    <source>
        <dbReference type="ARBA" id="ARBA00004141"/>
    </source>
</evidence>
<dbReference type="EMBL" id="DVND01000095">
    <property type="protein sequence ID" value="HIU48423.1"/>
    <property type="molecule type" value="Genomic_DNA"/>
</dbReference>
<keyword evidence="10 11" id="KW-0472">Membrane</keyword>
<keyword evidence="9" id="KW-0482">Metalloprotease</keyword>
<protein>
    <submittedName>
        <fullName evidence="13">Site-2 protease family protein</fullName>
    </submittedName>
</protein>
<dbReference type="PANTHER" id="PTHR42837:SF2">
    <property type="entry name" value="MEMBRANE METALLOPROTEASE ARASP2, CHLOROPLASTIC-RELATED"/>
    <property type="match status" value="1"/>
</dbReference>
<dbReference type="PANTHER" id="PTHR42837">
    <property type="entry name" value="REGULATOR OF SIGMA-E PROTEASE RSEP"/>
    <property type="match status" value="1"/>
</dbReference>
<evidence type="ECO:0000256" key="1">
    <source>
        <dbReference type="ARBA" id="ARBA00001947"/>
    </source>
</evidence>
<dbReference type="CDD" id="cd06163">
    <property type="entry name" value="S2P-M50_PDZ_RseP-like"/>
    <property type="match status" value="1"/>
</dbReference>
<sequence>MLITLHEFGHFIMAKSVGVKVLEFAVGMGPAIFKRQKGETLYSIRIFPIGGYCRMEGEDEETDDQRAFCNQKLWKRFIVVAAGAILNVILGFVIFIVIVSSQAQVQLPVVDTIDARSNLAQSGVLPGDEIIRIDGKKVHFYRDIPLYTSTLDANSEIDIRVKRDGQQYDYKLQPVLNEVTYQFTEDGINVIDVMNGQTEERFIEYGPGEREQYAEYIGKEAQSRQYILGFHPKQEDLTVFNVLSESYHNTGFVVRLVYSALGQMITGQTGIDQMSGPIGIVSEVNTAVNSGSSVNVLSIMALLTINLGIFNLLPLPALDGGRLFFMIVELIRRKPIPPEKEGMVHAIGLLLLLLFALVISFNDILKLVGKG</sequence>
<evidence type="ECO:0000256" key="6">
    <source>
        <dbReference type="ARBA" id="ARBA00022801"/>
    </source>
</evidence>
<keyword evidence="6" id="KW-0378">Hydrolase</keyword>
<evidence type="ECO:0000313" key="13">
    <source>
        <dbReference type="EMBL" id="HIU48423.1"/>
    </source>
</evidence>
<dbReference type="AlphaFoldDB" id="A0A9D1LUQ2"/>
<evidence type="ECO:0000256" key="11">
    <source>
        <dbReference type="SAM" id="Phobius"/>
    </source>
</evidence>
<feature type="domain" description="Peptidase M50" evidence="12">
    <location>
        <begin position="2"/>
        <end position="354"/>
    </location>
</feature>
<dbReference type="InterPro" id="IPR004387">
    <property type="entry name" value="Pept_M50_Zn"/>
</dbReference>
<dbReference type="InterPro" id="IPR036034">
    <property type="entry name" value="PDZ_sf"/>
</dbReference>
<evidence type="ECO:0000256" key="8">
    <source>
        <dbReference type="ARBA" id="ARBA00022989"/>
    </source>
</evidence>
<dbReference type="Pfam" id="PF02163">
    <property type="entry name" value="Peptidase_M50"/>
    <property type="match status" value="1"/>
</dbReference>
<comment type="subcellular location">
    <subcellularLocation>
        <location evidence="2">Membrane</location>
        <topology evidence="2">Multi-pass membrane protein</topology>
    </subcellularLocation>
</comment>
<dbReference type="GO" id="GO:0004222">
    <property type="term" value="F:metalloendopeptidase activity"/>
    <property type="evidence" value="ECO:0007669"/>
    <property type="project" value="InterPro"/>
</dbReference>
<reference evidence="13" key="2">
    <citation type="journal article" date="2021" name="PeerJ">
        <title>Extensive microbial diversity within the chicken gut microbiome revealed by metagenomics and culture.</title>
        <authorList>
            <person name="Gilroy R."/>
            <person name="Ravi A."/>
            <person name="Getino M."/>
            <person name="Pursley I."/>
            <person name="Horton D.L."/>
            <person name="Alikhan N.F."/>
            <person name="Baker D."/>
            <person name="Gharbi K."/>
            <person name="Hall N."/>
            <person name="Watson M."/>
            <person name="Adriaenssens E.M."/>
            <person name="Foster-Nyarko E."/>
            <person name="Jarju S."/>
            <person name="Secka A."/>
            <person name="Antonio M."/>
            <person name="Oren A."/>
            <person name="Chaudhuri R.R."/>
            <person name="La Ragione R."/>
            <person name="Hildebrand F."/>
            <person name="Pallen M.J."/>
        </authorList>
    </citation>
    <scope>NUCLEOTIDE SEQUENCE</scope>
    <source>
        <strain evidence="13">ChiSjej4B22-9803</strain>
    </source>
</reference>
<keyword evidence="5 11" id="KW-0812">Transmembrane</keyword>
<evidence type="ECO:0000256" key="7">
    <source>
        <dbReference type="ARBA" id="ARBA00022833"/>
    </source>
</evidence>
<evidence type="ECO:0000313" key="14">
    <source>
        <dbReference type="Proteomes" id="UP000824111"/>
    </source>
</evidence>
<keyword evidence="8 11" id="KW-1133">Transmembrane helix</keyword>
<feature type="transmembrane region" description="Helical" evidence="11">
    <location>
        <begin position="342"/>
        <end position="361"/>
    </location>
</feature>
<reference evidence="13" key="1">
    <citation type="submission" date="2020-10" db="EMBL/GenBank/DDBJ databases">
        <authorList>
            <person name="Gilroy R."/>
        </authorList>
    </citation>
    <scope>NUCLEOTIDE SEQUENCE</scope>
    <source>
        <strain evidence="13">ChiSjej4B22-9803</strain>
    </source>
</reference>
<comment type="cofactor">
    <cofactor evidence="1">
        <name>Zn(2+)</name>
        <dbReference type="ChEBI" id="CHEBI:29105"/>
    </cofactor>
</comment>
<evidence type="ECO:0000256" key="4">
    <source>
        <dbReference type="ARBA" id="ARBA00022670"/>
    </source>
</evidence>
<evidence type="ECO:0000256" key="5">
    <source>
        <dbReference type="ARBA" id="ARBA00022692"/>
    </source>
</evidence>
<organism evidence="13 14">
    <name type="scientific">Candidatus Avimonoglobus intestinipullorum</name>
    <dbReference type="NCBI Taxonomy" id="2840699"/>
    <lineage>
        <taxon>Bacteria</taxon>
        <taxon>Bacillati</taxon>
        <taxon>Bacillota</taxon>
        <taxon>Clostridia</taxon>
        <taxon>Eubacteriales</taxon>
        <taxon>Candidatus Avimonoglobus</taxon>
    </lineage>
</organism>
<evidence type="ECO:0000259" key="12">
    <source>
        <dbReference type="Pfam" id="PF02163"/>
    </source>
</evidence>
<keyword evidence="7" id="KW-0862">Zinc</keyword>
<dbReference type="SUPFAM" id="SSF50156">
    <property type="entry name" value="PDZ domain-like"/>
    <property type="match status" value="1"/>
</dbReference>
<feature type="transmembrane region" description="Helical" evidence="11">
    <location>
        <begin position="296"/>
        <end position="318"/>
    </location>
</feature>
<dbReference type="Gene3D" id="2.30.42.10">
    <property type="match status" value="1"/>
</dbReference>
<feature type="transmembrane region" description="Helical" evidence="11">
    <location>
        <begin position="77"/>
        <end position="99"/>
    </location>
</feature>
<comment type="caution">
    <text evidence="13">The sequence shown here is derived from an EMBL/GenBank/DDBJ whole genome shotgun (WGS) entry which is preliminary data.</text>
</comment>